<dbReference type="GO" id="GO:0016491">
    <property type="term" value="F:oxidoreductase activity"/>
    <property type="evidence" value="ECO:0007669"/>
    <property type="project" value="UniProtKB-KW"/>
</dbReference>
<proteinExistence type="predicted"/>
<dbReference type="Proteomes" id="UP000294547">
    <property type="component" value="Unassembled WGS sequence"/>
</dbReference>
<dbReference type="Gene3D" id="3.30.9.10">
    <property type="entry name" value="D-Amino Acid Oxidase, subunit A, domain 2"/>
    <property type="match status" value="1"/>
</dbReference>
<accession>A0A4R6RGF0</accession>
<evidence type="ECO:0000256" key="1">
    <source>
        <dbReference type="ARBA" id="ARBA00023002"/>
    </source>
</evidence>
<dbReference type="AlphaFoldDB" id="A0A4R6RGF0"/>
<comment type="caution">
    <text evidence="3">The sequence shown here is derived from an EMBL/GenBank/DDBJ whole genome shotgun (WGS) entry which is preliminary data.</text>
</comment>
<dbReference type="PANTHER" id="PTHR13847">
    <property type="entry name" value="SARCOSINE DEHYDROGENASE-RELATED"/>
    <property type="match status" value="1"/>
</dbReference>
<gene>
    <name evidence="3" type="ORF">EDD54_2194</name>
</gene>
<evidence type="ECO:0000313" key="4">
    <source>
        <dbReference type="Proteomes" id="UP000294547"/>
    </source>
</evidence>
<dbReference type="EMBL" id="SNXY01000007">
    <property type="protein sequence ID" value="TDP85342.1"/>
    <property type="molecule type" value="Genomic_DNA"/>
</dbReference>
<dbReference type="SUPFAM" id="SSF51905">
    <property type="entry name" value="FAD/NAD(P)-binding domain"/>
    <property type="match status" value="1"/>
</dbReference>
<dbReference type="GO" id="GO:0005737">
    <property type="term" value="C:cytoplasm"/>
    <property type="evidence" value="ECO:0007669"/>
    <property type="project" value="TreeGrafter"/>
</dbReference>
<keyword evidence="4" id="KW-1185">Reference proteome</keyword>
<dbReference type="InterPro" id="IPR036188">
    <property type="entry name" value="FAD/NAD-bd_sf"/>
</dbReference>
<dbReference type="RefSeq" id="WP_245515723.1">
    <property type="nucleotide sequence ID" value="NZ_BSPM01000004.1"/>
</dbReference>
<evidence type="ECO:0000259" key="2">
    <source>
        <dbReference type="Pfam" id="PF01266"/>
    </source>
</evidence>
<sequence length="431" mass="46515">MYPTAFMPPQGGAPHVSSWYAASAGPLPSYPALRGDRRADVAVIGAGFTGLSTALSLAKAGYDVVVLEANKVGWGASGRNGGQIHPGQRHDPDWLAARFGEAATRKLLAFADEARLFQRALIADHGMDVELADGLIHAVHKARWIDDARRDAERQTTYWGRGPIRFLDKAETATALGTDVYHGGTIDPQGGHLHPLKFALGLARAAAAAGAAIHEDSRVLAIRHGAKAVLETPQGRVTADTVVLAGNGYLGGLDPDTDARVMPLNNFILATAPLDEDVMPGGEAASDTRFVVHYWRMTADRRMLFGGGENFTPRFPKDMTAFVRRHMAPIYPRLKDVPVDHAWGGTLGITVNRLPYLRRPKPNVWVAAGYSGQGVMIAPYAGHILAEAIRGVGERFDAFAALPCPPFPGGTWLRWPTLVAAMTWFSIRDRL</sequence>
<protein>
    <submittedName>
        <fullName evidence="3">Gamma-glutamylputrescine oxidase</fullName>
    </submittedName>
</protein>
<organism evidence="3 4">
    <name type="scientific">Oharaeibacter diazotrophicus</name>
    <dbReference type="NCBI Taxonomy" id="1920512"/>
    <lineage>
        <taxon>Bacteria</taxon>
        <taxon>Pseudomonadati</taxon>
        <taxon>Pseudomonadota</taxon>
        <taxon>Alphaproteobacteria</taxon>
        <taxon>Hyphomicrobiales</taxon>
        <taxon>Pleomorphomonadaceae</taxon>
        <taxon>Oharaeibacter</taxon>
    </lineage>
</organism>
<keyword evidence="1" id="KW-0560">Oxidoreductase</keyword>
<dbReference type="Gene3D" id="3.50.50.60">
    <property type="entry name" value="FAD/NAD(P)-binding domain"/>
    <property type="match status" value="1"/>
</dbReference>
<name>A0A4R6RGF0_9HYPH</name>
<dbReference type="Pfam" id="PF01266">
    <property type="entry name" value="DAO"/>
    <property type="match status" value="1"/>
</dbReference>
<reference evidence="3 4" key="1">
    <citation type="submission" date="2019-03" db="EMBL/GenBank/DDBJ databases">
        <title>Genomic Encyclopedia of Type Strains, Phase IV (KMG-IV): sequencing the most valuable type-strain genomes for metagenomic binning, comparative biology and taxonomic classification.</title>
        <authorList>
            <person name="Goeker M."/>
        </authorList>
    </citation>
    <scope>NUCLEOTIDE SEQUENCE [LARGE SCALE GENOMIC DNA]</scope>
    <source>
        <strain evidence="3 4">DSM 102969</strain>
    </source>
</reference>
<feature type="domain" description="FAD dependent oxidoreductase" evidence="2">
    <location>
        <begin position="40"/>
        <end position="387"/>
    </location>
</feature>
<dbReference type="InterPro" id="IPR006076">
    <property type="entry name" value="FAD-dep_OxRdtase"/>
</dbReference>
<dbReference type="PANTHER" id="PTHR13847:SF281">
    <property type="entry name" value="FAD DEPENDENT OXIDOREDUCTASE DOMAIN-CONTAINING PROTEIN"/>
    <property type="match status" value="1"/>
</dbReference>
<evidence type="ECO:0000313" key="3">
    <source>
        <dbReference type="EMBL" id="TDP85342.1"/>
    </source>
</evidence>